<evidence type="ECO:0000313" key="2">
    <source>
        <dbReference type="EMBL" id="KIM28828.1"/>
    </source>
</evidence>
<dbReference type="InterPro" id="IPR036020">
    <property type="entry name" value="WW_dom_sf"/>
</dbReference>
<feature type="compositionally biased region" description="Low complexity" evidence="1">
    <location>
        <begin position="74"/>
        <end position="97"/>
    </location>
</feature>
<dbReference type="AlphaFoldDB" id="A0A0C2WRN5"/>
<evidence type="ECO:0008006" key="4">
    <source>
        <dbReference type="Google" id="ProtNLM"/>
    </source>
</evidence>
<feature type="region of interest" description="Disordered" evidence="1">
    <location>
        <begin position="1"/>
        <end position="28"/>
    </location>
</feature>
<dbReference type="STRING" id="933852.A0A0C2WRN5"/>
<reference evidence="2 3" key="1">
    <citation type="submission" date="2014-04" db="EMBL/GenBank/DDBJ databases">
        <authorList>
            <consortium name="DOE Joint Genome Institute"/>
            <person name="Kuo A."/>
            <person name="Zuccaro A."/>
            <person name="Kohler A."/>
            <person name="Nagy L.G."/>
            <person name="Floudas D."/>
            <person name="Copeland A."/>
            <person name="Barry K.W."/>
            <person name="Cichocki N."/>
            <person name="Veneault-Fourrey C."/>
            <person name="LaButti K."/>
            <person name="Lindquist E.A."/>
            <person name="Lipzen A."/>
            <person name="Lundell T."/>
            <person name="Morin E."/>
            <person name="Murat C."/>
            <person name="Sun H."/>
            <person name="Tunlid A."/>
            <person name="Henrissat B."/>
            <person name="Grigoriev I.V."/>
            <person name="Hibbett D.S."/>
            <person name="Martin F."/>
            <person name="Nordberg H.P."/>
            <person name="Cantor M.N."/>
            <person name="Hua S.X."/>
        </authorList>
    </citation>
    <scope>NUCLEOTIDE SEQUENCE [LARGE SCALE GENOMIC DNA]</scope>
    <source>
        <strain evidence="2 3">MAFF 305830</strain>
    </source>
</reference>
<feature type="region of interest" description="Disordered" evidence="1">
    <location>
        <begin position="47"/>
        <end position="149"/>
    </location>
</feature>
<accession>A0A0C2WRN5</accession>
<keyword evidence="3" id="KW-1185">Reference proteome</keyword>
<dbReference type="EMBL" id="KN824291">
    <property type="protein sequence ID" value="KIM28828.1"/>
    <property type="molecule type" value="Genomic_DNA"/>
</dbReference>
<sequence length="263" mass="26606">MSYPAYPSPNPSGPPKTNPDTRPLPAGWITQFDTNYNAWFYVDTRAQPPRSEWKHPADLLPPSQPSYMPPGGAPPSSGGSAQAYYQGSPSPYSQQPPYGGGHDGHGGPGGYSPYTANSPYPSNSPYPQQQQSYTSTPAHGSGSNTKGPLGALAGAGAAGGLLGKLLSHGGKSSGGHGGGGHSSSPFGGYGGGGGYMQQPIYGHAAKPKKSNAGRNAMLAGGGGLLGGLLIADAVDDIGDNFEEQAAYEQGFEDGGGDFDGGDF</sequence>
<reference evidence="3" key="2">
    <citation type="submission" date="2015-01" db="EMBL/GenBank/DDBJ databases">
        <title>Evolutionary Origins and Diversification of the Mycorrhizal Mutualists.</title>
        <authorList>
            <consortium name="DOE Joint Genome Institute"/>
            <consortium name="Mycorrhizal Genomics Consortium"/>
            <person name="Kohler A."/>
            <person name="Kuo A."/>
            <person name="Nagy L.G."/>
            <person name="Floudas D."/>
            <person name="Copeland A."/>
            <person name="Barry K.W."/>
            <person name="Cichocki N."/>
            <person name="Veneault-Fourrey C."/>
            <person name="LaButti K."/>
            <person name="Lindquist E.A."/>
            <person name="Lipzen A."/>
            <person name="Lundell T."/>
            <person name="Morin E."/>
            <person name="Murat C."/>
            <person name="Riley R."/>
            <person name="Ohm R."/>
            <person name="Sun H."/>
            <person name="Tunlid A."/>
            <person name="Henrissat B."/>
            <person name="Grigoriev I.V."/>
            <person name="Hibbett D.S."/>
            <person name="Martin F."/>
        </authorList>
    </citation>
    <scope>NUCLEOTIDE SEQUENCE [LARGE SCALE GENOMIC DNA]</scope>
    <source>
        <strain evidence="3">MAFF 305830</strain>
    </source>
</reference>
<dbReference type="Proteomes" id="UP000054097">
    <property type="component" value="Unassembled WGS sequence"/>
</dbReference>
<dbReference type="OrthoDB" id="2367685at2759"/>
<protein>
    <recommendedName>
        <fullName evidence="4">WW domain-containing protein</fullName>
    </recommendedName>
</protein>
<dbReference type="SUPFAM" id="SSF51045">
    <property type="entry name" value="WW domain"/>
    <property type="match status" value="1"/>
</dbReference>
<proteinExistence type="predicted"/>
<name>A0A0C2WRN5_SERVB</name>
<feature type="compositionally biased region" description="Gly residues" evidence="1">
    <location>
        <begin position="98"/>
        <end position="110"/>
    </location>
</feature>
<dbReference type="HOGENOM" id="CLU_091402_1_0_1"/>
<feature type="compositionally biased region" description="Pro residues" evidence="1">
    <location>
        <begin position="1"/>
        <end position="17"/>
    </location>
</feature>
<gene>
    <name evidence="2" type="ORF">M408DRAFT_8603</name>
</gene>
<evidence type="ECO:0000313" key="3">
    <source>
        <dbReference type="Proteomes" id="UP000054097"/>
    </source>
</evidence>
<organism evidence="2 3">
    <name type="scientific">Serendipita vermifera MAFF 305830</name>
    <dbReference type="NCBI Taxonomy" id="933852"/>
    <lineage>
        <taxon>Eukaryota</taxon>
        <taxon>Fungi</taxon>
        <taxon>Dikarya</taxon>
        <taxon>Basidiomycota</taxon>
        <taxon>Agaricomycotina</taxon>
        <taxon>Agaricomycetes</taxon>
        <taxon>Sebacinales</taxon>
        <taxon>Serendipitaceae</taxon>
        <taxon>Serendipita</taxon>
    </lineage>
</organism>
<evidence type="ECO:0000256" key="1">
    <source>
        <dbReference type="SAM" id="MobiDB-lite"/>
    </source>
</evidence>
<feature type="compositionally biased region" description="Pro residues" evidence="1">
    <location>
        <begin position="62"/>
        <end position="73"/>
    </location>
</feature>
<dbReference type="Gene3D" id="2.20.70.10">
    <property type="match status" value="1"/>
</dbReference>
<feature type="region of interest" description="Disordered" evidence="1">
    <location>
        <begin position="171"/>
        <end position="191"/>
    </location>
</feature>
<feature type="compositionally biased region" description="Low complexity" evidence="1">
    <location>
        <begin position="111"/>
        <end position="138"/>
    </location>
</feature>